<reference evidence="1 2" key="1">
    <citation type="submission" date="2023-02" db="EMBL/GenBank/DDBJ databases">
        <title>Pseudomonas chrutzelriedensis sp. nov., a potently antifungal strain isolated from moss.</title>
        <authorList>
            <person name="Schnyder A."/>
            <person name="Kalawong R."/>
            <person name="Eberl L."/>
            <person name="Agnoli K."/>
        </authorList>
    </citation>
    <scope>NUCLEOTIDE SEQUENCE [LARGE SCALE GENOMIC DNA]</scope>
    <source>
        <strain evidence="1 2">681</strain>
    </source>
</reference>
<keyword evidence="2" id="KW-1185">Reference proteome</keyword>
<proteinExistence type="predicted"/>
<sequence length="170" mass="17951">MPELAKKAPNLSQGAATPFTLFEQNGISITLALPSILKLNLGRDEEYITAPILKNDSPYTVISAAFRISLSSVSNAAKDVIATVQWLDSDSLETKDVMSFTCGSVPAGKVLQCEPATKGYKKVQWKSTMNSGTGQELLNNSLTLDSIVLGPIASEAVPATGPNINVGPNN</sequence>
<dbReference type="RefSeq" id="WP_282314738.1">
    <property type="nucleotide sequence ID" value="NZ_JARBWL010000001.1"/>
</dbReference>
<evidence type="ECO:0000313" key="2">
    <source>
        <dbReference type="Proteomes" id="UP001159100"/>
    </source>
</evidence>
<comment type="caution">
    <text evidence="1">The sequence shown here is derived from an EMBL/GenBank/DDBJ whole genome shotgun (WGS) entry which is preliminary data.</text>
</comment>
<protein>
    <submittedName>
        <fullName evidence="1">Uncharacterized protein</fullName>
    </submittedName>
</protein>
<gene>
    <name evidence="1" type="ORF">POF45_00405</name>
</gene>
<evidence type="ECO:0000313" key="1">
    <source>
        <dbReference type="EMBL" id="MDI2589891.1"/>
    </source>
</evidence>
<organism evidence="1 2">
    <name type="scientific">Pseudomonas fungipugnans</name>
    <dbReference type="NCBI Taxonomy" id="3024217"/>
    <lineage>
        <taxon>Bacteria</taxon>
        <taxon>Pseudomonadati</taxon>
        <taxon>Pseudomonadota</taxon>
        <taxon>Gammaproteobacteria</taxon>
        <taxon>Pseudomonadales</taxon>
        <taxon>Pseudomonadaceae</taxon>
        <taxon>Pseudomonas</taxon>
    </lineage>
</organism>
<dbReference type="EMBL" id="JARBWL010000001">
    <property type="protein sequence ID" value="MDI2589891.1"/>
    <property type="molecule type" value="Genomic_DNA"/>
</dbReference>
<accession>A0ABT6QGA7</accession>
<name>A0ABT6QGA7_9PSED</name>
<dbReference type="Proteomes" id="UP001159100">
    <property type="component" value="Unassembled WGS sequence"/>
</dbReference>